<dbReference type="Pfam" id="PF01047">
    <property type="entry name" value="MarR"/>
    <property type="match status" value="1"/>
</dbReference>
<dbReference type="Proteomes" id="UP000019249">
    <property type="component" value="Unassembled WGS sequence"/>
</dbReference>
<gene>
    <name evidence="5" type="ORF">MFLO_11954</name>
</gene>
<keyword evidence="3" id="KW-0804">Transcription</keyword>
<evidence type="ECO:0000313" key="5">
    <source>
        <dbReference type="EMBL" id="EUJ28857.1"/>
    </source>
</evidence>
<dbReference type="PROSITE" id="PS01117">
    <property type="entry name" value="HTH_MARR_1"/>
    <property type="match status" value="1"/>
</dbReference>
<dbReference type="RefSeq" id="WP_036097925.1">
    <property type="nucleotide sequence ID" value="NZ_AODF01000027.1"/>
</dbReference>
<dbReference type="InterPro" id="IPR036390">
    <property type="entry name" value="WH_DNA-bd_sf"/>
</dbReference>
<organism evidence="5 6">
    <name type="scientific">Listeria floridensis FSL S10-1187</name>
    <dbReference type="NCBI Taxonomy" id="1265817"/>
    <lineage>
        <taxon>Bacteria</taxon>
        <taxon>Bacillati</taxon>
        <taxon>Bacillota</taxon>
        <taxon>Bacilli</taxon>
        <taxon>Bacillales</taxon>
        <taxon>Listeriaceae</taxon>
        <taxon>Listeria</taxon>
    </lineage>
</organism>
<keyword evidence="2" id="KW-0238">DNA-binding</keyword>
<dbReference type="SMART" id="SM00347">
    <property type="entry name" value="HTH_MARR"/>
    <property type="match status" value="1"/>
</dbReference>
<comment type="caution">
    <text evidence="5">The sequence shown here is derived from an EMBL/GenBank/DDBJ whole genome shotgun (WGS) entry which is preliminary data.</text>
</comment>
<protein>
    <recommendedName>
        <fullName evidence="4">HTH marR-type domain-containing protein</fullName>
    </recommendedName>
</protein>
<evidence type="ECO:0000313" key="6">
    <source>
        <dbReference type="Proteomes" id="UP000019249"/>
    </source>
</evidence>
<evidence type="ECO:0000256" key="3">
    <source>
        <dbReference type="ARBA" id="ARBA00023163"/>
    </source>
</evidence>
<name>A0ABN0RDG8_9LIST</name>
<dbReference type="InterPro" id="IPR000835">
    <property type="entry name" value="HTH_MarR-typ"/>
</dbReference>
<dbReference type="PROSITE" id="PS50995">
    <property type="entry name" value="HTH_MARR_2"/>
    <property type="match status" value="1"/>
</dbReference>
<feature type="domain" description="HTH marR-type" evidence="4">
    <location>
        <begin position="1"/>
        <end position="137"/>
    </location>
</feature>
<accession>A0ABN0RDG8</accession>
<dbReference type="InterPro" id="IPR023187">
    <property type="entry name" value="Tscrpt_reg_MarR-type_CS"/>
</dbReference>
<evidence type="ECO:0000256" key="1">
    <source>
        <dbReference type="ARBA" id="ARBA00023015"/>
    </source>
</evidence>
<dbReference type="PANTHER" id="PTHR42756:SF1">
    <property type="entry name" value="TRANSCRIPTIONAL REPRESSOR OF EMRAB OPERON"/>
    <property type="match status" value="1"/>
</dbReference>
<dbReference type="Gene3D" id="1.10.10.10">
    <property type="entry name" value="Winged helix-like DNA-binding domain superfamily/Winged helix DNA-binding domain"/>
    <property type="match status" value="1"/>
</dbReference>
<dbReference type="InterPro" id="IPR036388">
    <property type="entry name" value="WH-like_DNA-bd_sf"/>
</dbReference>
<dbReference type="PANTHER" id="PTHR42756">
    <property type="entry name" value="TRANSCRIPTIONAL REGULATOR, MARR"/>
    <property type="match status" value="1"/>
</dbReference>
<evidence type="ECO:0000256" key="2">
    <source>
        <dbReference type="ARBA" id="ARBA00023125"/>
    </source>
</evidence>
<dbReference type="SUPFAM" id="SSF46785">
    <property type="entry name" value="Winged helix' DNA-binding domain"/>
    <property type="match status" value="1"/>
</dbReference>
<sequence length="153" mass="17916">MTEKHETIVKSMSIIHRSEHIFKDARLKETGLCVGQLRYLFTLYREDGLSQEAFAKRFSVDKANVARHIKRLLDLEFVRREQDKHDKRIQRIFVTKKGLALKNLIVALTSQWNDILTTGFSDEEKLEFFRLIVKMADNASNAAKGEEIYERTK</sequence>
<evidence type="ECO:0000259" key="4">
    <source>
        <dbReference type="PROSITE" id="PS50995"/>
    </source>
</evidence>
<keyword evidence="6" id="KW-1185">Reference proteome</keyword>
<dbReference type="EMBL" id="AODF01000027">
    <property type="protein sequence ID" value="EUJ28857.1"/>
    <property type="molecule type" value="Genomic_DNA"/>
</dbReference>
<proteinExistence type="predicted"/>
<dbReference type="PRINTS" id="PR00598">
    <property type="entry name" value="HTHMARR"/>
</dbReference>
<keyword evidence="1" id="KW-0805">Transcription regulation</keyword>
<reference evidence="5 6" key="1">
    <citation type="journal article" date="2014" name="Int. J. Syst. Evol. Microbiol.">
        <title>Listeria floridensis sp. nov., Listeria aquatica sp. nov., Listeria cornellensis sp. nov., Listeria riparia sp. nov. and Listeria grandensis sp. nov., from agricultural and natural environments.</title>
        <authorList>
            <person name="den Bakker H.C."/>
            <person name="Warchocki S."/>
            <person name="Wright E.M."/>
            <person name="Allred A.F."/>
            <person name="Ahlstrom C."/>
            <person name="Manuel C.S."/>
            <person name="Stasiewicz M.J."/>
            <person name="Burrell A."/>
            <person name="Roof S."/>
            <person name="Strawn L."/>
            <person name="Fortes E.D."/>
            <person name="Nightingale K.K."/>
            <person name="Kephart D."/>
            <person name="Wiedmann M."/>
        </authorList>
    </citation>
    <scope>NUCLEOTIDE SEQUENCE [LARGE SCALE GENOMIC DNA]</scope>
    <source>
        <strain evidence="5 6">FSL S10-1187</strain>
    </source>
</reference>